<dbReference type="RefSeq" id="WP_380799706.1">
    <property type="nucleotide sequence ID" value="NZ_JBHUIV010000003.1"/>
</dbReference>
<dbReference type="Proteomes" id="UP001597414">
    <property type="component" value="Unassembled WGS sequence"/>
</dbReference>
<organism evidence="2 3">
    <name type="scientific">Shivajiella indica</name>
    <dbReference type="NCBI Taxonomy" id="872115"/>
    <lineage>
        <taxon>Bacteria</taxon>
        <taxon>Pseudomonadati</taxon>
        <taxon>Bacteroidota</taxon>
        <taxon>Cytophagia</taxon>
        <taxon>Cytophagales</taxon>
        <taxon>Cyclobacteriaceae</taxon>
        <taxon>Shivajiella</taxon>
    </lineage>
</organism>
<evidence type="ECO:0000313" key="2">
    <source>
        <dbReference type="EMBL" id="MFD2200131.1"/>
    </source>
</evidence>
<comment type="caution">
    <text evidence="2">The sequence shown here is derived from an EMBL/GenBank/DDBJ whole genome shotgun (WGS) entry which is preliminary data.</text>
</comment>
<feature type="transmembrane region" description="Helical" evidence="1">
    <location>
        <begin position="254"/>
        <end position="273"/>
    </location>
</feature>
<feature type="transmembrane region" description="Helical" evidence="1">
    <location>
        <begin position="333"/>
        <end position="355"/>
    </location>
</feature>
<keyword evidence="1" id="KW-0812">Transmembrane</keyword>
<keyword evidence="1" id="KW-0472">Membrane</keyword>
<reference evidence="3" key="1">
    <citation type="journal article" date="2019" name="Int. J. Syst. Evol. Microbiol.">
        <title>The Global Catalogue of Microorganisms (GCM) 10K type strain sequencing project: providing services to taxonomists for standard genome sequencing and annotation.</title>
        <authorList>
            <consortium name="The Broad Institute Genomics Platform"/>
            <consortium name="The Broad Institute Genome Sequencing Center for Infectious Disease"/>
            <person name="Wu L."/>
            <person name="Ma J."/>
        </authorList>
    </citation>
    <scope>NUCLEOTIDE SEQUENCE [LARGE SCALE GENOMIC DNA]</scope>
    <source>
        <strain evidence="3">KCTC 19812</strain>
    </source>
</reference>
<evidence type="ECO:0000256" key="1">
    <source>
        <dbReference type="SAM" id="Phobius"/>
    </source>
</evidence>
<feature type="transmembrane region" description="Helical" evidence="1">
    <location>
        <begin position="285"/>
        <end position="302"/>
    </location>
</feature>
<feature type="transmembrane region" description="Helical" evidence="1">
    <location>
        <begin position="115"/>
        <end position="148"/>
    </location>
</feature>
<evidence type="ECO:0008006" key="4">
    <source>
        <dbReference type="Google" id="ProtNLM"/>
    </source>
</evidence>
<protein>
    <recommendedName>
        <fullName evidence="4">Glycosyltransferase RgtA/B/C/D-like domain-containing protein</fullName>
    </recommendedName>
</protein>
<evidence type="ECO:0000313" key="3">
    <source>
        <dbReference type="Proteomes" id="UP001597414"/>
    </source>
</evidence>
<feature type="transmembrane region" description="Helical" evidence="1">
    <location>
        <begin position="204"/>
        <end position="224"/>
    </location>
</feature>
<keyword evidence="1" id="KW-1133">Transmembrane helix</keyword>
<feature type="transmembrane region" description="Helical" evidence="1">
    <location>
        <begin position="82"/>
        <end position="103"/>
    </location>
</feature>
<feature type="transmembrane region" description="Helical" evidence="1">
    <location>
        <begin position="12"/>
        <end position="30"/>
    </location>
</feature>
<sequence>MISFFRINDPFRLFALLGLMIFLSAIYLWVLRIPLLQPELTWMLLGERLADGKLMYRDVLDDSGPFSAGVYWLLHMLFGKSFLIYKISAGVLIFVQIIYLNSLFIRYKSFDEITYIPAFVLSILVHLSFDILTLSPALMGCTFIVFALGQLFSQTVLQKEGADSVLLLGIYGGIAACFHFPLIFFLPYMLLAGIVVSGFTLRQFLLSIIGYIIPLLICSVYFFWFDSLPEFLNEYILTSRSLEVYVHVRLREIVLLYFTPLMFGVIGILYSTVFKSFNVNQQKQMQLMLIYLIFGAASIFLANRRAPYQWIILIPGIAYFISLLFISIKTGVILQVLSTAYVILVPLTGYTWTFIKTNNEDINSYIVNQTEQHQFTKGKKVLVLGNDLAYYLNAKQVTPFLNYHLSKEILTDLDNFENLAFMYKNFTEEIPEIIIDEEGVFAGFLEKAPLLQKKYKKSGNYFLLE</sequence>
<name>A0ABW5B5W8_9BACT</name>
<accession>A0ABW5B5W8</accession>
<feature type="transmembrane region" description="Helical" evidence="1">
    <location>
        <begin position="308"/>
        <end position="326"/>
    </location>
</feature>
<dbReference type="EMBL" id="JBHUIV010000003">
    <property type="protein sequence ID" value="MFD2200131.1"/>
    <property type="molecule type" value="Genomic_DNA"/>
</dbReference>
<keyword evidence="3" id="KW-1185">Reference proteome</keyword>
<feature type="transmembrane region" description="Helical" evidence="1">
    <location>
        <begin position="168"/>
        <end position="192"/>
    </location>
</feature>
<proteinExistence type="predicted"/>
<gene>
    <name evidence="2" type="ORF">ACFSKV_01045</name>
</gene>